<comment type="caution">
    <text evidence="4">The sequence shown here is derived from an EMBL/GenBank/DDBJ whole genome shotgun (WGS) entry which is preliminary data.</text>
</comment>
<feature type="region of interest" description="Disordered" evidence="2">
    <location>
        <begin position="80"/>
        <end position="179"/>
    </location>
</feature>
<feature type="coiled-coil region" evidence="1">
    <location>
        <begin position="396"/>
        <end position="427"/>
    </location>
</feature>
<feature type="compositionally biased region" description="Basic residues" evidence="2">
    <location>
        <begin position="145"/>
        <end position="154"/>
    </location>
</feature>
<organism evidence="4 5">
    <name type="scientific">Adineta ricciae</name>
    <name type="common">Rotifer</name>
    <dbReference type="NCBI Taxonomy" id="249248"/>
    <lineage>
        <taxon>Eukaryota</taxon>
        <taxon>Metazoa</taxon>
        <taxon>Spiralia</taxon>
        <taxon>Gnathifera</taxon>
        <taxon>Rotifera</taxon>
        <taxon>Eurotatoria</taxon>
        <taxon>Bdelloidea</taxon>
        <taxon>Adinetida</taxon>
        <taxon>Adinetidae</taxon>
        <taxon>Adineta</taxon>
    </lineage>
</organism>
<evidence type="ECO:0000256" key="1">
    <source>
        <dbReference type="SAM" id="Coils"/>
    </source>
</evidence>
<evidence type="ECO:0000313" key="5">
    <source>
        <dbReference type="Proteomes" id="UP000663852"/>
    </source>
</evidence>
<dbReference type="InterPro" id="IPR000159">
    <property type="entry name" value="RA_dom"/>
</dbReference>
<feature type="compositionally biased region" description="Low complexity" evidence="2">
    <location>
        <begin position="109"/>
        <end position="118"/>
    </location>
</feature>
<feature type="coiled-coil region" evidence="1">
    <location>
        <begin position="337"/>
        <end position="364"/>
    </location>
</feature>
<dbReference type="OrthoDB" id="10051571at2759"/>
<dbReference type="EMBL" id="CAJNOJ010000038">
    <property type="protein sequence ID" value="CAF0921182.1"/>
    <property type="molecule type" value="Genomic_DNA"/>
</dbReference>
<dbReference type="InterPro" id="IPR033593">
    <property type="entry name" value="N-RASSF"/>
</dbReference>
<dbReference type="PROSITE" id="PS50200">
    <property type="entry name" value="RA"/>
    <property type="match status" value="1"/>
</dbReference>
<evidence type="ECO:0000259" key="3">
    <source>
        <dbReference type="PROSITE" id="PS50200"/>
    </source>
</evidence>
<dbReference type="SUPFAM" id="SSF54236">
    <property type="entry name" value="Ubiquitin-like"/>
    <property type="match status" value="1"/>
</dbReference>
<dbReference type="GO" id="GO:0007165">
    <property type="term" value="P:signal transduction"/>
    <property type="evidence" value="ECO:0007669"/>
    <property type="project" value="InterPro"/>
</dbReference>
<dbReference type="Proteomes" id="UP000663852">
    <property type="component" value="Unassembled WGS sequence"/>
</dbReference>
<feature type="compositionally biased region" description="Low complexity" evidence="2">
    <location>
        <begin position="214"/>
        <end position="226"/>
    </location>
</feature>
<reference evidence="4" key="1">
    <citation type="submission" date="2021-02" db="EMBL/GenBank/DDBJ databases">
        <authorList>
            <person name="Nowell W R."/>
        </authorList>
    </citation>
    <scope>NUCLEOTIDE SEQUENCE</scope>
</reference>
<dbReference type="AlphaFoldDB" id="A0A814B389"/>
<evidence type="ECO:0000313" key="4">
    <source>
        <dbReference type="EMBL" id="CAF0921182.1"/>
    </source>
</evidence>
<evidence type="ECO:0000256" key="2">
    <source>
        <dbReference type="SAM" id="MobiDB-lite"/>
    </source>
</evidence>
<sequence>MDLRVYVDGVARIICDLTPTTTVHDIIIALAQYKGKAGRYSLIERAPDGAQRTLSPHELTHELIHHPDWTYILRQNPDLSQKQKRSKSLDGRKTPIQQQSTVEIPSAVTSSSSSSSTSGHFRTVYNNNNGSATLSSSSSSIKSSEKKKRSHLRHIFPSENINNNNNNHLNSSDSSPPVSFFIEKKRSSRTPVQIIEQDLGTLDNQHATRRSRPKSALSSSSGNESSAFRIVHHNPNNNAAHLQQQQQQYIALLKMLKSQEIQVEQQQKELNEKQKEIAHREQDIHLIDHDSQLTTDCPVYSEEYSKNELDKEFDYERKLHSNYEHLQDQITRCSTTIEQKRQLQEQIQSNIEQIHNDVEQIQKTILHEKKDLNQYQHDLERCTTSLTQQEDLVHVLTQHNDEIERIIQERRQQINNLENELIKLDDMLINSFLHPSYNLHSNLSAPQQYNSLPSTTSPLSLSTGTTTDVLMPVRLQFVNSTLWKLCPSGIWV</sequence>
<name>A0A814B389_ADIRI</name>
<dbReference type="PANTHER" id="PTHR15286">
    <property type="entry name" value="RAS-ASSOCIATING DOMAIN CONTAINING PROTEIN"/>
    <property type="match status" value="1"/>
</dbReference>
<feature type="coiled-coil region" evidence="1">
    <location>
        <begin position="242"/>
        <end position="283"/>
    </location>
</feature>
<dbReference type="Gene3D" id="3.10.20.90">
    <property type="entry name" value="Phosphatidylinositol 3-kinase Catalytic Subunit, Chain A, domain 1"/>
    <property type="match status" value="1"/>
</dbReference>
<feature type="compositionally biased region" description="Polar residues" evidence="2">
    <location>
        <begin position="124"/>
        <end position="134"/>
    </location>
</feature>
<protein>
    <recommendedName>
        <fullName evidence="3">Ras-associating domain-containing protein</fullName>
    </recommendedName>
</protein>
<feature type="domain" description="Ras-associating" evidence="3">
    <location>
        <begin position="1"/>
        <end position="78"/>
    </location>
</feature>
<feature type="compositionally biased region" description="Low complexity" evidence="2">
    <location>
        <begin position="158"/>
        <end position="175"/>
    </location>
</feature>
<dbReference type="Gene3D" id="1.10.287.950">
    <property type="entry name" value="Methyl-accepting chemotaxis protein"/>
    <property type="match status" value="1"/>
</dbReference>
<dbReference type="PANTHER" id="PTHR15286:SF6">
    <property type="entry name" value="GH01133P"/>
    <property type="match status" value="1"/>
</dbReference>
<dbReference type="InterPro" id="IPR029071">
    <property type="entry name" value="Ubiquitin-like_domsf"/>
</dbReference>
<accession>A0A814B389</accession>
<keyword evidence="1" id="KW-0175">Coiled coil</keyword>
<proteinExistence type="predicted"/>
<feature type="region of interest" description="Disordered" evidence="2">
    <location>
        <begin position="196"/>
        <end position="226"/>
    </location>
</feature>
<gene>
    <name evidence="4" type="ORF">EDS130_LOCUS10777</name>
</gene>